<feature type="non-terminal residue" evidence="3">
    <location>
        <position position="161"/>
    </location>
</feature>
<evidence type="ECO:0000256" key="2">
    <source>
        <dbReference type="PROSITE-ProRule" id="PRU00497"/>
    </source>
</evidence>
<dbReference type="PANTHER" id="PTHR10380:SF173">
    <property type="entry name" value="CUTICULAR PROTEIN 47EF, ISOFORM C-RELATED"/>
    <property type="match status" value="1"/>
</dbReference>
<dbReference type="Proteomes" id="UP000801492">
    <property type="component" value="Unassembled WGS sequence"/>
</dbReference>
<dbReference type="InterPro" id="IPR000618">
    <property type="entry name" value="Insect_cuticle"/>
</dbReference>
<accession>A0A8K0DMJ4</accession>
<organism evidence="3 4">
    <name type="scientific">Ignelater luminosus</name>
    <name type="common">Cucubano</name>
    <name type="synonym">Pyrophorus luminosus</name>
    <dbReference type="NCBI Taxonomy" id="2038154"/>
    <lineage>
        <taxon>Eukaryota</taxon>
        <taxon>Metazoa</taxon>
        <taxon>Ecdysozoa</taxon>
        <taxon>Arthropoda</taxon>
        <taxon>Hexapoda</taxon>
        <taxon>Insecta</taxon>
        <taxon>Pterygota</taxon>
        <taxon>Neoptera</taxon>
        <taxon>Endopterygota</taxon>
        <taxon>Coleoptera</taxon>
        <taxon>Polyphaga</taxon>
        <taxon>Elateriformia</taxon>
        <taxon>Elateroidea</taxon>
        <taxon>Elateridae</taxon>
        <taxon>Agrypninae</taxon>
        <taxon>Pyrophorini</taxon>
        <taxon>Ignelater</taxon>
    </lineage>
</organism>
<dbReference type="GO" id="GO:0062129">
    <property type="term" value="C:chitin-based extracellular matrix"/>
    <property type="evidence" value="ECO:0007669"/>
    <property type="project" value="TreeGrafter"/>
</dbReference>
<evidence type="ECO:0000313" key="4">
    <source>
        <dbReference type="Proteomes" id="UP000801492"/>
    </source>
</evidence>
<dbReference type="PROSITE" id="PS51155">
    <property type="entry name" value="CHIT_BIND_RR_2"/>
    <property type="match status" value="1"/>
</dbReference>
<dbReference type="GO" id="GO:0008010">
    <property type="term" value="F:structural constituent of chitin-based larval cuticle"/>
    <property type="evidence" value="ECO:0007669"/>
    <property type="project" value="TreeGrafter"/>
</dbReference>
<protein>
    <recommendedName>
        <fullName evidence="5">Endocuticle structural glycoprotein SgAbd-1</fullName>
    </recommendedName>
</protein>
<reference evidence="3" key="1">
    <citation type="submission" date="2019-08" db="EMBL/GenBank/DDBJ databases">
        <title>The genome of the North American firefly Photinus pyralis.</title>
        <authorList>
            <consortium name="Photinus pyralis genome working group"/>
            <person name="Fallon T.R."/>
            <person name="Sander Lower S.E."/>
            <person name="Weng J.-K."/>
        </authorList>
    </citation>
    <scope>NUCLEOTIDE SEQUENCE</scope>
    <source>
        <strain evidence="3">TRF0915ILg1</strain>
        <tissue evidence="3">Whole body</tissue>
    </source>
</reference>
<dbReference type="PRINTS" id="PR00947">
    <property type="entry name" value="CUTICLE"/>
</dbReference>
<gene>
    <name evidence="3" type="ORF">ILUMI_00092</name>
</gene>
<comment type="caution">
    <text evidence="3">The sequence shown here is derived from an EMBL/GenBank/DDBJ whole genome shotgun (WGS) entry which is preliminary data.</text>
</comment>
<dbReference type="InterPro" id="IPR031311">
    <property type="entry name" value="CHIT_BIND_RR_consensus"/>
</dbReference>
<sequence length="161" mass="17555">VILFALAAVAFGDVSHLFQPSHKLLSPFAPKSVYQPVIAPTYAPYYHSGPQIPILRQSQDSREDGSYQWSYETANGIAAQEQAQIRALGPEQGLKSAQGSYSYTAPDGTPISLSYIADENGFQPQGAHLPTPPPIPAAILRSLEWNAAHPQSEYQDGRYRS</sequence>
<proteinExistence type="predicted"/>
<dbReference type="Pfam" id="PF00379">
    <property type="entry name" value="Chitin_bind_4"/>
    <property type="match status" value="1"/>
</dbReference>
<dbReference type="PROSITE" id="PS00233">
    <property type="entry name" value="CHIT_BIND_RR_1"/>
    <property type="match status" value="1"/>
</dbReference>
<evidence type="ECO:0008006" key="5">
    <source>
        <dbReference type="Google" id="ProtNLM"/>
    </source>
</evidence>
<dbReference type="InterPro" id="IPR050468">
    <property type="entry name" value="Cuticle_Struct_Prot"/>
</dbReference>
<dbReference type="PANTHER" id="PTHR10380">
    <property type="entry name" value="CUTICLE PROTEIN"/>
    <property type="match status" value="1"/>
</dbReference>
<evidence type="ECO:0000256" key="1">
    <source>
        <dbReference type="ARBA" id="ARBA00022460"/>
    </source>
</evidence>
<name>A0A8K0DMJ4_IGNLU</name>
<evidence type="ECO:0000313" key="3">
    <source>
        <dbReference type="EMBL" id="KAF2906081.1"/>
    </source>
</evidence>
<dbReference type="AlphaFoldDB" id="A0A8K0DMJ4"/>
<dbReference type="EMBL" id="VTPC01000025">
    <property type="protein sequence ID" value="KAF2906081.1"/>
    <property type="molecule type" value="Genomic_DNA"/>
</dbReference>
<keyword evidence="1 2" id="KW-0193">Cuticle</keyword>
<dbReference type="OrthoDB" id="6343684at2759"/>
<keyword evidence="4" id="KW-1185">Reference proteome</keyword>